<dbReference type="OrthoDB" id="605328at2759"/>
<dbReference type="AlphaFoldDB" id="A0A5C7IND3"/>
<reference evidence="2" key="1">
    <citation type="journal article" date="2019" name="Gigascience">
        <title>De novo genome assembly of the endangered Acer yangbiense, a plant species with extremely small populations endemic to Yunnan Province, China.</title>
        <authorList>
            <person name="Yang J."/>
            <person name="Wariss H.M."/>
            <person name="Tao L."/>
            <person name="Zhang R."/>
            <person name="Yun Q."/>
            <person name="Hollingsworth P."/>
            <person name="Dao Z."/>
            <person name="Luo G."/>
            <person name="Guo H."/>
            <person name="Ma Y."/>
            <person name="Sun W."/>
        </authorList>
    </citation>
    <scope>NUCLEOTIDE SEQUENCE [LARGE SCALE GENOMIC DNA]</scope>
    <source>
        <strain evidence="2">cv. Malutang</strain>
    </source>
</reference>
<dbReference type="EMBL" id="VAHF01000002">
    <property type="protein sequence ID" value="TXG70579.1"/>
    <property type="molecule type" value="Genomic_DNA"/>
</dbReference>
<protein>
    <submittedName>
        <fullName evidence="1">Uncharacterized protein</fullName>
    </submittedName>
</protein>
<organism evidence="1 2">
    <name type="scientific">Acer yangbiense</name>
    <dbReference type="NCBI Taxonomy" id="1000413"/>
    <lineage>
        <taxon>Eukaryota</taxon>
        <taxon>Viridiplantae</taxon>
        <taxon>Streptophyta</taxon>
        <taxon>Embryophyta</taxon>
        <taxon>Tracheophyta</taxon>
        <taxon>Spermatophyta</taxon>
        <taxon>Magnoliopsida</taxon>
        <taxon>eudicotyledons</taxon>
        <taxon>Gunneridae</taxon>
        <taxon>Pentapetalae</taxon>
        <taxon>rosids</taxon>
        <taxon>malvids</taxon>
        <taxon>Sapindales</taxon>
        <taxon>Sapindaceae</taxon>
        <taxon>Hippocastanoideae</taxon>
        <taxon>Acereae</taxon>
        <taxon>Acer</taxon>
    </lineage>
</organism>
<proteinExistence type="predicted"/>
<sequence>MDVDEEKQHEMPMPVIPDSYDDDDNRMVVLLAVAATFPEMVRSSLEPWDLHYYAFSILSVVWEENDDDPYLVVNLPKKVVHYKFNDKSLEKLNDFARVGT</sequence>
<comment type="caution">
    <text evidence="1">The sequence shown here is derived from an EMBL/GenBank/DDBJ whole genome shotgun (WGS) entry which is preliminary data.</text>
</comment>
<evidence type="ECO:0000313" key="2">
    <source>
        <dbReference type="Proteomes" id="UP000323000"/>
    </source>
</evidence>
<accession>A0A5C7IND3</accession>
<dbReference type="Proteomes" id="UP000323000">
    <property type="component" value="Chromosome 2"/>
</dbReference>
<gene>
    <name evidence="1" type="ORF">EZV62_005514</name>
</gene>
<keyword evidence="2" id="KW-1185">Reference proteome</keyword>
<evidence type="ECO:0000313" key="1">
    <source>
        <dbReference type="EMBL" id="TXG70579.1"/>
    </source>
</evidence>
<name>A0A5C7IND3_9ROSI</name>